<dbReference type="PROSITE" id="PS51257">
    <property type="entry name" value="PROKAR_LIPOPROTEIN"/>
    <property type="match status" value="1"/>
</dbReference>
<organism evidence="1 2">
    <name type="scientific">Gymnopus androsaceus JB14</name>
    <dbReference type="NCBI Taxonomy" id="1447944"/>
    <lineage>
        <taxon>Eukaryota</taxon>
        <taxon>Fungi</taxon>
        <taxon>Dikarya</taxon>
        <taxon>Basidiomycota</taxon>
        <taxon>Agaricomycotina</taxon>
        <taxon>Agaricomycetes</taxon>
        <taxon>Agaricomycetidae</taxon>
        <taxon>Agaricales</taxon>
        <taxon>Marasmiineae</taxon>
        <taxon>Omphalotaceae</taxon>
        <taxon>Gymnopus</taxon>
    </lineage>
</organism>
<proteinExistence type="predicted"/>
<gene>
    <name evidence="1" type="ORF">BT96DRAFT_1018413</name>
</gene>
<evidence type="ECO:0000313" key="2">
    <source>
        <dbReference type="Proteomes" id="UP000799118"/>
    </source>
</evidence>
<keyword evidence="2" id="KW-1185">Reference proteome</keyword>
<evidence type="ECO:0000313" key="1">
    <source>
        <dbReference type="EMBL" id="KAE9401102.1"/>
    </source>
</evidence>
<protein>
    <submittedName>
        <fullName evidence="1">Uncharacterized protein</fullName>
    </submittedName>
</protein>
<dbReference type="AlphaFoldDB" id="A0A6A4HQ05"/>
<dbReference type="EMBL" id="ML769450">
    <property type="protein sequence ID" value="KAE9401102.1"/>
    <property type="molecule type" value="Genomic_DNA"/>
</dbReference>
<name>A0A6A4HQ05_9AGAR</name>
<sequence length="139" mass="16266">MICRPINSLLLALTSSGSCLFYTRWIFFLSDSRLPCSILSMECCTSPETRHLLCLPETSWLALYPSQHSPFLNLWQMKMSWWMNLLLSLLPWRAPRCHRWQGTALNPIRKMSDLQHTHTRVALKAHSTGFWQNKHPNLL</sequence>
<accession>A0A6A4HQ05</accession>
<dbReference type="Proteomes" id="UP000799118">
    <property type="component" value="Unassembled WGS sequence"/>
</dbReference>
<reference evidence="1" key="1">
    <citation type="journal article" date="2019" name="Environ. Microbiol.">
        <title>Fungal ecological strategies reflected in gene transcription - a case study of two litter decomposers.</title>
        <authorList>
            <person name="Barbi F."/>
            <person name="Kohler A."/>
            <person name="Barry K."/>
            <person name="Baskaran P."/>
            <person name="Daum C."/>
            <person name="Fauchery L."/>
            <person name="Ihrmark K."/>
            <person name="Kuo A."/>
            <person name="LaButti K."/>
            <person name="Lipzen A."/>
            <person name="Morin E."/>
            <person name="Grigoriev I.V."/>
            <person name="Henrissat B."/>
            <person name="Lindahl B."/>
            <person name="Martin F."/>
        </authorList>
    </citation>
    <scope>NUCLEOTIDE SEQUENCE</scope>
    <source>
        <strain evidence="1">JB14</strain>
    </source>
</reference>